<dbReference type="OrthoDB" id="10056424at2759"/>
<evidence type="ECO:0000313" key="2">
    <source>
        <dbReference type="EMBL" id="GFY59472.1"/>
    </source>
</evidence>
<keyword evidence="1" id="KW-0472">Membrane</keyword>
<sequence>MCFTCPYKPENFPFLNFVFYHIAAINVILGWDFLGASQAVLDCGKNNLFKDICRDSTAPDAWENWGEKPPGGYTLKGPIL</sequence>
<dbReference type="AlphaFoldDB" id="A0A8X6XVD8"/>
<dbReference type="EMBL" id="BMAV01012635">
    <property type="protein sequence ID" value="GFY59472.1"/>
    <property type="molecule type" value="Genomic_DNA"/>
</dbReference>
<keyword evidence="1" id="KW-0812">Transmembrane</keyword>
<evidence type="ECO:0000313" key="3">
    <source>
        <dbReference type="Proteomes" id="UP000886998"/>
    </source>
</evidence>
<reference evidence="2" key="1">
    <citation type="submission" date="2020-08" db="EMBL/GenBank/DDBJ databases">
        <title>Multicomponent nature underlies the extraordinary mechanical properties of spider dragline silk.</title>
        <authorList>
            <person name="Kono N."/>
            <person name="Nakamura H."/>
            <person name="Mori M."/>
            <person name="Yoshida Y."/>
            <person name="Ohtoshi R."/>
            <person name="Malay A.D."/>
            <person name="Moran D.A.P."/>
            <person name="Tomita M."/>
            <person name="Numata K."/>
            <person name="Arakawa K."/>
        </authorList>
    </citation>
    <scope>NUCLEOTIDE SEQUENCE</scope>
</reference>
<feature type="transmembrane region" description="Helical" evidence="1">
    <location>
        <begin position="18"/>
        <end position="41"/>
    </location>
</feature>
<gene>
    <name evidence="2" type="ORF">TNIN_414591</name>
</gene>
<organism evidence="2 3">
    <name type="scientific">Trichonephila inaurata madagascariensis</name>
    <dbReference type="NCBI Taxonomy" id="2747483"/>
    <lineage>
        <taxon>Eukaryota</taxon>
        <taxon>Metazoa</taxon>
        <taxon>Ecdysozoa</taxon>
        <taxon>Arthropoda</taxon>
        <taxon>Chelicerata</taxon>
        <taxon>Arachnida</taxon>
        <taxon>Araneae</taxon>
        <taxon>Araneomorphae</taxon>
        <taxon>Entelegynae</taxon>
        <taxon>Araneoidea</taxon>
        <taxon>Nephilidae</taxon>
        <taxon>Trichonephila</taxon>
        <taxon>Trichonephila inaurata</taxon>
    </lineage>
</organism>
<dbReference type="Proteomes" id="UP000886998">
    <property type="component" value="Unassembled WGS sequence"/>
</dbReference>
<keyword evidence="3" id="KW-1185">Reference proteome</keyword>
<comment type="caution">
    <text evidence="2">The sequence shown here is derived from an EMBL/GenBank/DDBJ whole genome shotgun (WGS) entry which is preliminary data.</text>
</comment>
<evidence type="ECO:0000256" key="1">
    <source>
        <dbReference type="SAM" id="Phobius"/>
    </source>
</evidence>
<proteinExistence type="predicted"/>
<accession>A0A8X6XVD8</accession>
<keyword evidence="1" id="KW-1133">Transmembrane helix</keyword>
<name>A0A8X6XVD8_9ARAC</name>
<protein>
    <submittedName>
        <fullName evidence="2">Uncharacterized protein</fullName>
    </submittedName>
</protein>